<name>A0A0M5L912_LEPIR</name>
<evidence type="ECO:0000313" key="1">
    <source>
        <dbReference type="EMBL" id="ALE41023.1"/>
    </source>
</evidence>
<reference evidence="1 2" key="1">
    <citation type="journal article" date="2015" name="Genome Announc.">
        <title>Whole-Genome Sequence of Leptospira interrogans Serovar Hardjo Subtype Hardjoprajitno Strain Norma, Isolated from Cattle in a Leptospirosis Outbreak in Brazil.</title>
        <authorList>
            <person name="Cosate M.R."/>
            <person name="Soares S.C."/>
            <person name="Mendes T.A."/>
            <person name="Raittz R.T."/>
            <person name="Moreira E.C."/>
            <person name="Leite R."/>
            <person name="Fernandes G.R."/>
            <person name="Haddad J.P."/>
            <person name="Ortega J.M."/>
        </authorList>
    </citation>
    <scope>NUCLEOTIDE SEQUENCE [LARGE SCALE GENOMIC DNA]</scope>
    <source>
        <strain evidence="1 2">Norma</strain>
    </source>
</reference>
<dbReference type="EMBL" id="CP012603">
    <property type="protein sequence ID" value="ALE41023.1"/>
    <property type="molecule type" value="Genomic_DNA"/>
</dbReference>
<accession>A0A0M5L912</accession>
<dbReference type="Proteomes" id="UP000056502">
    <property type="component" value="Chromosome I"/>
</dbReference>
<dbReference type="PATRIC" id="fig|1279460.3.peg.3961"/>
<evidence type="ECO:0000313" key="2">
    <source>
        <dbReference type="Proteomes" id="UP000056502"/>
    </source>
</evidence>
<proteinExistence type="predicted"/>
<sequence>MRPRSKSFGTIYKLLNNIKSYMSSHIFVKLKRLASTGVRWD</sequence>
<organism evidence="1">
    <name type="scientific">Leptospira interrogans serovar Hardjo str. Norma</name>
    <dbReference type="NCBI Taxonomy" id="1279460"/>
    <lineage>
        <taxon>Bacteria</taxon>
        <taxon>Pseudomonadati</taxon>
        <taxon>Spirochaetota</taxon>
        <taxon>Spirochaetia</taxon>
        <taxon>Leptospirales</taxon>
        <taxon>Leptospiraceae</taxon>
        <taxon>Leptospira</taxon>
    </lineage>
</organism>
<protein>
    <submittedName>
        <fullName evidence="1">Uncharacterized protein</fullName>
    </submittedName>
</protein>
<dbReference type="AlphaFoldDB" id="A0A0M5L912"/>
<gene>
    <name evidence="1" type="ORF">G436_3880</name>
</gene>